<evidence type="ECO:0000256" key="3">
    <source>
        <dbReference type="ARBA" id="ARBA00007971"/>
    </source>
</evidence>
<keyword evidence="5 11" id="KW-0812">Transmembrane</keyword>
<dbReference type="AlphaFoldDB" id="A0A5R9G206"/>
<dbReference type="Pfam" id="PF01514">
    <property type="entry name" value="YscJ_FliF"/>
    <property type="match status" value="1"/>
</dbReference>
<evidence type="ECO:0000256" key="5">
    <source>
        <dbReference type="ARBA" id="ARBA00022692"/>
    </source>
</evidence>
<evidence type="ECO:0000259" key="12">
    <source>
        <dbReference type="Pfam" id="PF01514"/>
    </source>
</evidence>
<dbReference type="EMBL" id="VCIW01000018">
    <property type="protein sequence ID" value="TLS49851.1"/>
    <property type="molecule type" value="Genomic_DNA"/>
</dbReference>
<reference evidence="14 15" key="1">
    <citation type="submission" date="2019-05" db="EMBL/GenBank/DDBJ databases">
        <authorList>
            <person name="Narsing Rao M.P."/>
            <person name="Li W.J."/>
        </authorList>
    </citation>
    <scope>NUCLEOTIDE SEQUENCE [LARGE SCALE GENOMIC DNA]</scope>
    <source>
        <strain evidence="14 15">SYSU_K30003</strain>
    </source>
</reference>
<organism evidence="14 15">
    <name type="scientific">Paenibacillus antri</name>
    <dbReference type="NCBI Taxonomy" id="2582848"/>
    <lineage>
        <taxon>Bacteria</taxon>
        <taxon>Bacillati</taxon>
        <taxon>Bacillota</taxon>
        <taxon>Bacilli</taxon>
        <taxon>Bacillales</taxon>
        <taxon>Paenibacillaceae</taxon>
        <taxon>Paenibacillus</taxon>
    </lineage>
</organism>
<evidence type="ECO:0000256" key="1">
    <source>
        <dbReference type="ARBA" id="ARBA00004117"/>
    </source>
</evidence>
<accession>A0A5R9G206</accession>
<feature type="domain" description="Flagellar M-ring C-terminal" evidence="13">
    <location>
        <begin position="262"/>
        <end position="402"/>
    </location>
</feature>
<evidence type="ECO:0000313" key="14">
    <source>
        <dbReference type="EMBL" id="TLS49851.1"/>
    </source>
</evidence>
<comment type="similarity">
    <text evidence="3 9">Belongs to the FliF family.</text>
</comment>
<evidence type="ECO:0000256" key="2">
    <source>
        <dbReference type="ARBA" id="ARBA00004651"/>
    </source>
</evidence>
<dbReference type="InterPro" id="IPR013556">
    <property type="entry name" value="Flag_M-ring_C"/>
</dbReference>
<dbReference type="GO" id="GO:0005886">
    <property type="term" value="C:plasma membrane"/>
    <property type="evidence" value="ECO:0007669"/>
    <property type="project" value="UniProtKB-SubCell"/>
</dbReference>
<dbReference type="InterPro" id="IPR043427">
    <property type="entry name" value="YscJ/FliF"/>
</dbReference>
<keyword evidence="14" id="KW-0966">Cell projection</keyword>
<dbReference type="GO" id="GO:0009431">
    <property type="term" value="C:bacterial-type flagellum basal body, MS ring"/>
    <property type="evidence" value="ECO:0007669"/>
    <property type="project" value="InterPro"/>
</dbReference>
<evidence type="ECO:0000256" key="10">
    <source>
        <dbReference type="SAM" id="MobiDB-lite"/>
    </source>
</evidence>
<evidence type="ECO:0000259" key="13">
    <source>
        <dbReference type="Pfam" id="PF08345"/>
    </source>
</evidence>
<dbReference type="PANTHER" id="PTHR30046:SF0">
    <property type="entry name" value="FLAGELLAR M-RING PROTEIN"/>
    <property type="match status" value="1"/>
</dbReference>
<feature type="region of interest" description="Disordered" evidence="10">
    <location>
        <begin position="313"/>
        <end position="346"/>
    </location>
</feature>
<keyword evidence="7 11" id="KW-0472">Membrane</keyword>
<keyword evidence="8 9" id="KW-0975">Bacterial flagellum</keyword>
<proteinExistence type="inferred from homology"/>
<evidence type="ECO:0000256" key="7">
    <source>
        <dbReference type="ARBA" id="ARBA00023136"/>
    </source>
</evidence>
<keyword evidence="14" id="KW-0969">Cilium</keyword>
<evidence type="ECO:0000256" key="11">
    <source>
        <dbReference type="SAM" id="Phobius"/>
    </source>
</evidence>
<dbReference type="InterPro" id="IPR045851">
    <property type="entry name" value="AMP-bd_C_sf"/>
</dbReference>
<dbReference type="Gene3D" id="3.30.300.30">
    <property type="match status" value="1"/>
</dbReference>
<comment type="subcellular location">
    <subcellularLocation>
        <location evidence="1 9">Bacterial flagellum basal body</location>
    </subcellularLocation>
    <subcellularLocation>
        <location evidence="2">Cell membrane</location>
        <topology evidence="2">Multi-pass membrane protein</topology>
    </subcellularLocation>
</comment>
<evidence type="ECO:0000256" key="9">
    <source>
        <dbReference type="PIRNR" id="PIRNR004862"/>
    </source>
</evidence>
<dbReference type="Proteomes" id="UP000309676">
    <property type="component" value="Unassembled WGS sequence"/>
</dbReference>
<dbReference type="PANTHER" id="PTHR30046">
    <property type="entry name" value="FLAGELLAR M-RING PROTEIN"/>
    <property type="match status" value="1"/>
</dbReference>
<keyword evidence="14" id="KW-0282">Flagellum</keyword>
<comment type="caution">
    <text evidence="14">The sequence shown here is derived from an EMBL/GenBank/DDBJ whole genome shotgun (WGS) entry which is preliminary data.</text>
</comment>
<evidence type="ECO:0000256" key="8">
    <source>
        <dbReference type="ARBA" id="ARBA00023143"/>
    </source>
</evidence>
<keyword evidence="4" id="KW-1003">Cell membrane</keyword>
<protein>
    <recommendedName>
        <fullName evidence="9">Flagellar M-ring protein</fullName>
    </recommendedName>
</protein>
<dbReference type="InterPro" id="IPR006182">
    <property type="entry name" value="FliF_N_dom"/>
</dbReference>
<feature type="domain" description="Flagellar M-ring N-terminal" evidence="12">
    <location>
        <begin position="46"/>
        <end position="224"/>
    </location>
</feature>
<gene>
    <name evidence="14" type="primary">fliF</name>
    <name evidence="14" type="ORF">FE782_22880</name>
</gene>
<dbReference type="InterPro" id="IPR000067">
    <property type="entry name" value="FlgMring_FliF"/>
</dbReference>
<sequence>MNETLVRYREAILRFWGQYSNKQRFMFIGAFVLSVATIALLVFQFSKTEYSVAFTDLNPTDAANVKGYLESSGIPYKLSLDGRTIGVPSTDVSSVKIDVASQGLVTNGSIGYEIFRENMNSWSMTDSQFDVLNADARSGEIQRLINQISGVSSSEVLINSPKQSVFLNPDGAGQQSTASVVVNFTPGFPPDQAKIDTIYNLVAKSVPNLTLDNITISDQNGELLPSSKLGAGAGASAGQLEQQMRFKKQFELDLQRNVMSFLAPLLGQEDVIVSVFSTLNFDQRKSQENLVTPVNQEDGTGIIISRNAIEESVNSTGGETGGTTGTGETDVPGYPGTTSQGNLESEKSDITENFEVNRITNEIVKSPYVVQDLSISVGINADNDPDTVAQVEALLKNIVGTSLANTGVTLTDEQLASKVSVISRSFGGSSTTTAANDNQTLLYAIAGAAVMALLAGGAFFLVRRRKAQAEAIAQAELEAAAAAAASQPEVVLDIEQVGNDSQIRKQLEQLAKRKPEEFTNLLRTWLADE</sequence>
<dbReference type="PIRSF" id="PIRSF004862">
    <property type="entry name" value="FliF"/>
    <property type="match status" value="1"/>
</dbReference>
<keyword evidence="15" id="KW-1185">Reference proteome</keyword>
<comment type="function">
    <text evidence="9">The M ring may be actively involved in energy transduction.</text>
</comment>
<dbReference type="Pfam" id="PF08345">
    <property type="entry name" value="YscJ_FliF_C"/>
    <property type="match status" value="1"/>
</dbReference>
<evidence type="ECO:0000256" key="6">
    <source>
        <dbReference type="ARBA" id="ARBA00022989"/>
    </source>
</evidence>
<evidence type="ECO:0000256" key="4">
    <source>
        <dbReference type="ARBA" id="ARBA00022475"/>
    </source>
</evidence>
<dbReference type="GO" id="GO:0071973">
    <property type="term" value="P:bacterial-type flagellum-dependent cell motility"/>
    <property type="evidence" value="ECO:0007669"/>
    <property type="project" value="InterPro"/>
</dbReference>
<dbReference type="RefSeq" id="WP_138196671.1">
    <property type="nucleotide sequence ID" value="NZ_VCIW01000018.1"/>
</dbReference>
<feature type="transmembrane region" description="Helical" evidence="11">
    <location>
        <begin position="441"/>
        <end position="462"/>
    </location>
</feature>
<dbReference type="GO" id="GO:0003774">
    <property type="term" value="F:cytoskeletal motor activity"/>
    <property type="evidence" value="ECO:0007669"/>
    <property type="project" value="InterPro"/>
</dbReference>
<dbReference type="NCBIfam" id="TIGR01167">
    <property type="entry name" value="LPXTG_anchor"/>
    <property type="match status" value="1"/>
</dbReference>
<feature type="transmembrane region" description="Helical" evidence="11">
    <location>
        <begin position="25"/>
        <end position="45"/>
    </location>
</feature>
<dbReference type="OrthoDB" id="9807026at2"/>
<keyword evidence="6 11" id="KW-1133">Transmembrane helix</keyword>
<name>A0A5R9G206_9BACL</name>
<evidence type="ECO:0000313" key="15">
    <source>
        <dbReference type="Proteomes" id="UP000309676"/>
    </source>
</evidence>
<dbReference type="PRINTS" id="PR01009">
    <property type="entry name" value="FLGMRINGFLIF"/>
</dbReference>
<dbReference type="NCBIfam" id="TIGR00206">
    <property type="entry name" value="fliF"/>
    <property type="match status" value="1"/>
</dbReference>